<dbReference type="PANTHER" id="PTHR31658">
    <property type="entry name" value="CONSERVED OLIGOMERIC GOLGI COMPLEX SUBUNIT 1"/>
    <property type="match status" value="1"/>
</dbReference>
<dbReference type="InterPro" id="IPR033370">
    <property type="entry name" value="COG1"/>
</dbReference>
<proteinExistence type="inferred from homology"/>
<feature type="compositionally biased region" description="Basic and acidic residues" evidence="8">
    <location>
        <begin position="721"/>
        <end position="788"/>
    </location>
</feature>
<feature type="region of interest" description="Disordered" evidence="8">
    <location>
        <begin position="693"/>
        <end position="794"/>
    </location>
</feature>
<keyword evidence="5" id="KW-0653">Protein transport</keyword>
<gene>
    <name evidence="9" type="ORF">Cpir12675_003326</name>
</gene>
<accession>A0ABR3Z6Z2</accession>
<evidence type="ECO:0000256" key="8">
    <source>
        <dbReference type="SAM" id="MobiDB-lite"/>
    </source>
</evidence>
<evidence type="ECO:0000256" key="1">
    <source>
        <dbReference type="ARBA" id="ARBA00004395"/>
    </source>
</evidence>
<dbReference type="Proteomes" id="UP001583280">
    <property type="component" value="Unassembled WGS sequence"/>
</dbReference>
<organism evidence="9 10">
    <name type="scientific">Ceratocystis pirilliformis</name>
    <dbReference type="NCBI Taxonomy" id="259994"/>
    <lineage>
        <taxon>Eukaryota</taxon>
        <taxon>Fungi</taxon>
        <taxon>Dikarya</taxon>
        <taxon>Ascomycota</taxon>
        <taxon>Pezizomycotina</taxon>
        <taxon>Sordariomycetes</taxon>
        <taxon>Hypocreomycetidae</taxon>
        <taxon>Microascales</taxon>
        <taxon>Ceratocystidaceae</taxon>
        <taxon>Ceratocystis</taxon>
    </lineage>
</organism>
<comment type="similarity">
    <text evidence="2">Belongs to the COG1 family.</text>
</comment>
<protein>
    <recommendedName>
        <fullName evidence="3">Conserved oligomeric Golgi complex subunit 1</fullName>
    </recommendedName>
</protein>
<evidence type="ECO:0000313" key="10">
    <source>
        <dbReference type="Proteomes" id="UP001583280"/>
    </source>
</evidence>
<reference evidence="9 10" key="1">
    <citation type="journal article" date="2024" name="IMA Fungus">
        <title>IMA Genome - F19 : A genome assembly and annotation guide to empower mycologists, including annotated draft genome sequences of Ceratocystis pirilliformis, Diaporthe australafricana, Fusarium ophioides, Paecilomyces lecythidis, and Sporothrix stenoceras.</title>
        <authorList>
            <person name="Aylward J."/>
            <person name="Wilson A.M."/>
            <person name="Visagie C.M."/>
            <person name="Spraker J."/>
            <person name="Barnes I."/>
            <person name="Buitendag C."/>
            <person name="Ceriani C."/>
            <person name="Del Mar Angel L."/>
            <person name="du Plessis D."/>
            <person name="Fuchs T."/>
            <person name="Gasser K."/>
            <person name="Kramer D."/>
            <person name="Li W."/>
            <person name="Munsamy K."/>
            <person name="Piso A."/>
            <person name="Price J.L."/>
            <person name="Sonnekus B."/>
            <person name="Thomas C."/>
            <person name="van der Nest A."/>
            <person name="van Dijk A."/>
            <person name="van Heerden A."/>
            <person name="van Vuuren N."/>
            <person name="Yilmaz N."/>
            <person name="Duong T.A."/>
            <person name="van der Merwe N.A."/>
            <person name="Wingfield M.J."/>
            <person name="Wingfield B.D."/>
        </authorList>
    </citation>
    <scope>NUCLEOTIDE SEQUENCE [LARGE SCALE GENOMIC DNA]</scope>
    <source>
        <strain evidence="9 10">CMW 12675</strain>
    </source>
</reference>
<evidence type="ECO:0000256" key="6">
    <source>
        <dbReference type="ARBA" id="ARBA00023034"/>
    </source>
</evidence>
<evidence type="ECO:0000256" key="3">
    <source>
        <dbReference type="ARBA" id="ARBA00020978"/>
    </source>
</evidence>
<keyword evidence="10" id="KW-1185">Reference proteome</keyword>
<dbReference type="EMBL" id="JAWDJO010000076">
    <property type="protein sequence ID" value="KAL1895309.1"/>
    <property type="molecule type" value="Genomic_DNA"/>
</dbReference>
<keyword evidence="7" id="KW-0472">Membrane</keyword>
<dbReference type="Pfam" id="PF08700">
    <property type="entry name" value="VPS51_Exo84_N"/>
    <property type="match status" value="1"/>
</dbReference>
<name>A0ABR3Z6Z2_9PEZI</name>
<evidence type="ECO:0000256" key="7">
    <source>
        <dbReference type="ARBA" id="ARBA00023136"/>
    </source>
</evidence>
<comment type="subcellular location">
    <subcellularLocation>
        <location evidence="1">Golgi apparatus membrane</location>
        <topology evidence="1">Peripheral membrane protein</topology>
    </subcellularLocation>
</comment>
<keyword evidence="6" id="KW-0333">Golgi apparatus</keyword>
<comment type="caution">
    <text evidence="9">The sequence shown here is derived from an EMBL/GenBank/DDBJ whole genome shotgun (WGS) entry which is preliminary data.</text>
</comment>
<dbReference type="PANTHER" id="PTHR31658:SF0">
    <property type="entry name" value="CONSERVED OLIGOMERIC GOLGI COMPLEX SUBUNIT 1"/>
    <property type="match status" value="1"/>
</dbReference>
<keyword evidence="4" id="KW-0813">Transport</keyword>
<evidence type="ECO:0000256" key="5">
    <source>
        <dbReference type="ARBA" id="ARBA00022927"/>
    </source>
</evidence>
<evidence type="ECO:0000256" key="4">
    <source>
        <dbReference type="ARBA" id="ARBA00022448"/>
    </source>
</evidence>
<evidence type="ECO:0000256" key="2">
    <source>
        <dbReference type="ARBA" id="ARBA00006653"/>
    </source>
</evidence>
<evidence type="ECO:0000313" key="9">
    <source>
        <dbReference type="EMBL" id="KAL1895309.1"/>
    </source>
</evidence>
<sequence>MVAPDTSNLASAADVFAATYTLPQIRAIHKSLHDQAEEKSTRLRNKVGNSYRELLGTADTIVQMKQDTDAVQQILNRMGTNTSSLVLKKKTNGLSRYDQVVVSGDSSVEASEIARAKIWEATNLAFSGTLRGSKAFGLENLGRGERLVLATKVLVLSRVLIASFKGSIPVSQYARKTIGVAEKSLQRSRNKIRRGIAKALGEACEEEQRYVVLKALAAYSLLTNSGAQDALKHFLHTRGVAMALAFELEEDKRELTSVNAMNALKLYTSTLLDVQALVPVNLSRELQSLKKTRLLADTSLQSLQILRLDTYEKWCGDDVQFFTPYIRHDDLGGDRAKSMLLSWANDGSKALLDGIEKTLLQIKEFRTITDLRTQVLQHWVREGSRIKGIDSDEMLKKLRSLINTQLQRILDTKISKIHLVSSEVSSTLDSWVEGETDAVINMWDTTRFDMKMGRGAVPFITEVIAGMNGYNNAVSRAVSRYQAWYSVINDVRDVVEILRRQRWDNDFEEIEAEETIEARQQLLSNDDPRALADRLTGSLQTEFTILEKDLVQLWKSKETSLNSGEIAAYFLRIIRSIRSALPDIPSIKSFCLEVVPELQQVVVRDACISPLDEYVLAVLSKRTVSCRGLWEGEPSLPTQPSPGTFKFLRNLSTSMGDKYSDLWSPTAVALLRKHMARLIKENWVKVLADLEEKEDENDEAPKQESQPIDNATEGIMGNSDENSKPEIKPESESKPELEPKSESMKELEPESKLGSKPESKTESKPESQTEPDADPKDDSVQSCDRGEVPDVTTQDIKEKASLEKKDVVIQWLYDVLYLGNPFSSSEVGNLLKSLEDTLFEHSGLELEAKQKLAKSASDYWKRTFILFGLLQ</sequence>